<proteinExistence type="predicted"/>
<keyword evidence="1" id="KW-0732">Signal</keyword>
<evidence type="ECO:0000313" key="2">
    <source>
        <dbReference type="EMBL" id="CAK9874592.1"/>
    </source>
</evidence>
<accession>A0ABP1BGD5</accession>
<sequence length="141" mass="15510">MAGACENMMKSVVMTLMLLLMLHTSCNSNATRVSSILQVDTPQGKINHIKLESTPFMVDKHEVDVTHDGTHEYTYATMSDFKQGDGVSPIDHISPAQQKSISTIDAIVLDTTDYNPGLVPGRPFTNHSITQNMLDQPQIHA</sequence>
<reference evidence="2" key="1">
    <citation type="submission" date="2024-03" db="EMBL/GenBank/DDBJ databases">
        <authorList>
            <consortium name="ELIXIR-Norway"/>
            <consortium name="Elixir Norway"/>
        </authorList>
    </citation>
    <scope>NUCLEOTIDE SEQUENCE</scope>
</reference>
<feature type="chain" id="PRO_5047201255" evidence="1">
    <location>
        <begin position="29"/>
        <end position="141"/>
    </location>
</feature>
<name>A0ABP1BGD5_9BRYO</name>
<gene>
    <name evidence="2" type="ORF">CSSPJE1EN2_LOCUS16902</name>
</gene>
<dbReference type="Proteomes" id="UP001497522">
    <property type="component" value="Chromosome 4"/>
</dbReference>
<evidence type="ECO:0000313" key="3">
    <source>
        <dbReference type="Proteomes" id="UP001497522"/>
    </source>
</evidence>
<evidence type="ECO:0000256" key="1">
    <source>
        <dbReference type="SAM" id="SignalP"/>
    </source>
</evidence>
<protein>
    <submittedName>
        <fullName evidence="2">Uncharacterized protein</fullName>
    </submittedName>
</protein>
<dbReference type="EMBL" id="OZ023705">
    <property type="protein sequence ID" value="CAK9874592.1"/>
    <property type="molecule type" value="Genomic_DNA"/>
</dbReference>
<keyword evidence="3" id="KW-1185">Reference proteome</keyword>
<feature type="signal peptide" evidence="1">
    <location>
        <begin position="1"/>
        <end position="28"/>
    </location>
</feature>
<organism evidence="2 3">
    <name type="scientific">Sphagnum jensenii</name>
    <dbReference type="NCBI Taxonomy" id="128206"/>
    <lineage>
        <taxon>Eukaryota</taxon>
        <taxon>Viridiplantae</taxon>
        <taxon>Streptophyta</taxon>
        <taxon>Embryophyta</taxon>
        <taxon>Bryophyta</taxon>
        <taxon>Sphagnophytina</taxon>
        <taxon>Sphagnopsida</taxon>
        <taxon>Sphagnales</taxon>
        <taxon>Sphagnaceae</taxon>
        <taxon>Sphagnum</taxon>
    </lineage>
</organism>